<sequence>MATAIATAAMLGFGMLAGGVSAAKPGEKTVEILSQPINLRYGEVNNHFQPNQDLPEEIREAFRNKTMAIVDFEVDIVDAQGNQVPLYEMYNHHYAALLGTEEYANAIYQLFKDAPFGIPSPSNLTELVIPENLRKNATGGDGSSTSFRASDVNNRKLLMMEMMQNIGGFRSIQQDNNRGGFGGGAGAEMRHINNRAPPGYAYFVDNPEQWTPLFHFINQKVPEGVDASDNALFECPCTPQRVIDVENGTIDGTKSFANPFGTCNEAFEESNPSCELSTYVGGWRCCEDGVFVLDTDKYDVDALPTDEVYGVFRITYLDGVDARDTDLKPLESLGGDITGSVYTKGNVEFDVPLCEEGTAPEDCIYEMETVHYISGGINATDDTLWEIPYLVGHLHKGGIDLSMYNMTTGDLICRSTPIYGNGTEAGNEDGYLVGMNPCYFEGDDLIVAPANEKVRSVVRYNSTEPHTGVMALWFPRGAEVSA</sequence>
<evidence type="ECO:0000313" key="3">
    <source>
        <dbReference type="Proteomes" id="UP000316726"/>
    </source>
</evidence>
<keyword evidence="1" id="KW-0732">Signal</keyword>
<proteinExistence type="predicted"/>
<evidence type="ECO:0000256" key="1">
    <source>
        <dbReference type="SAM" id="SignalP"/>
    </source>
</evidence>
<evidence type="ECO:0000313" key="2">
    <source>
        <dbReference type="EMBL" id="QDZ20926.1"/>
    </source>
</evidence>
<dbReference type="Proteomes" id="UP000316726">
    <property type="component" value="Chromosome 4"/>
</dbReference>
<gene>
    <name evidence="2" type="ORF">A3770_04p34440</name>
</gene>
<keyword evidence="3" id="KW-1185">Reference proteome</keyword>
<dbReference type="STRING" id="1764295.A0A5B8MKB9"/>
<organism evidence="2 3">
    <name type="scientific">Chloropicon primus</name>
    <dbReference type="NCBI Taxonomy" id="1764295"/>
    <lineage>
        <taxon>Eukaryota</taxon>
        <taxon>Viridiplantae</taxon>
        <taxon>Chlorophyta</taxon>
        <taxon>Chloropicophyceae</taxon>
        <taxon>Chloropicales</taxon>
        <taxon>Chloropicaceae</taxon>
        <taxon>Chloropicon</taxon>
    </lineage>
</organism>
<protein>
    <submittedName>
        <fullName evidence="2">Uncharacterized protein</fullName>
    </submittedName>
</protein>
<dbReference type="OrthoDB" id="514794at2759"/>
<dbReference type="PANTHER" id="PTHR33390">
    <property type="entry name" value="STRESS UP-REGULATED NOD 19 PROTEIN"/>
    <property type="match status" value="1"/>
</dbReference>
<dbReference type="Pfam" id="PF07712">
    <property type="entry name" value="SURNod19"/>
    <property type="match status" value="2"/>
</dbReference>
<dbReference type="InterPro" id="IPR011692">
    <property type="entry name" value="Stress_up-reg_Nod19"/>
</dbReference>
<dbReference type="PANTHER" id="PTHR33390:SF1">
    <property type="entry name" value="STRESS UP-REGULATED NOD 19 PROTEIN"/>
    <property type="match status" value="1"/>
</dbReference>
<feature type="signal peptide" evidence="1">
    <location>
        <begin position="1"/>
        <end position="22"/>
    </location>
</feature>
<feature type="chain" id="PRO_5023016767" evidence="1">
    <location>
        <begin position="23"/>
        <end position="482"/>
    </location>
</feature>
<dbReference type="EMBL" id="CP031037">
    <property type="protein sequence ID" value="QDZ20926.1"/>
    <property type="molecule type" value="Genomic_DNA"/>
</dbReference>
<dbReference type="AlphaFoldDB" id="A0A5B8MKB9"/>
<name>A0A5B8MKB9_9CHLO</name>
<accession>A0A5B8MKB9</accession>
<reference evidence="2 3" key="1">
    <citation type="submission" date="2018-07" db="EMBL/GenBank/DDBJ databases">
        <title>The complete nuclear genome of the prasinophyte Chloropicon primus (CCMP1205).</title>
        <authorList>
            <person name="Pombert J.-F."/>
            <person name="Otis C."/>
            <person name="Turmel M."/>
            <person name="Lemieux C."/>
        </authorList>
    </citation>
    <scope>NUCLEOTIDE SEQUENCE [LARGE SCALE GENOMIC DNA]</scope>
    <source>
        <strain evidence="2 3">CCMP1205</strain>
    </source>
</reference>